<dbReference type="Proteomes" id="UP000178857">
    <property type="component" value="Unassembled WGS sequence"/>
</dbReference>
<dbReference type="AlphaFoldDB" id="A0A1F7J9N8"/>
<comment type="similarity">
    <text evidence="1 4">Belongs to the universal ribosomal protein uL22 family.</text>
</comment>
<protein>
    <recommendedName>
        <fullName evidence="6">50S ribosomal protein L22</fullName>
    </recommendedName>
</protein>
<dbReference type="CDD" id="cd00336">
    <property type="entry name" value="Ribosomal_L22"/>
    <property type="match status" value="1"/>
</dbReference>
<dbReference type="GO" id="GO:0019843">
    <property type="term" value="F:rRNA binding"/>
    <property type="evidence" value="ECO:0007669"/>
    <property type="project" value="UniProtKB-KW"/>
</dbReference>
<organism evidence="7 8">
    <name type="scientific">Candidatus Roizmanbacteria bacterium RIFCSPLOWO2_01_FULL_44_13</name>
    <dbReference type="NCBI Taxonomy" id="1802069"/>
    <lineage>
        <taxon>Bacteria</taxon>
        <taxon>Candidatus Roizmaniibacteriota</taxon>
    </lineage>
</organism>
<evidence type="ECO:0000256" key="5">
    <source>
        <dbReference type="RuleBase" id="RU004006"/>
    </source>
</evidence>
<evidence type="ECO:0000256" key="6">
    <source>
        <dbReference type="RuleBase" id="RU004008"/>
    </source>
</evidence>
<reference evidence="7 8" key="1">
    <citation type="journal article" date="2016" name="Nat. Commun.">
        <title>Thousands of microbial genomes shed light on interconnected biogeochemical processes in an aquifer system.</title>
        <authorList>
            <person name="Anantharaman K."/>
            <person name="Brown C.T."/>
            <person name="Hug L.A."/>
            <person name="Sharon I."/>
            <person name="Castelle C.J."/>
            <person name="Probst A.J."/>
            <person name="Thomas B.C."/>
            <person name="Singh A."/>
            <person name="Wilkins M.J."/>
            <person name="Karaoz U."/>
            <person name="Brodie E.L."/>
            <person name="Williams K.H."/>
            <person name="Hubbard S.S."/>
            <person name="Banfield J.F."/>
        </authorList>
    </citation>
    <scope>NUCLEOTIDE SEQUENCE [LARGE SCALE GENOMIC DNA]</scope>
</reference>
<dbReference type="PANTHER" id="PTHR13501:SF8">
    <property type="entry name" value="LARGE RIBOSOMAL SUBUNIT PROTEIN UL22M"/>
    <property type="match status" value="1"/>
</dbReference>
<comment type="function">
    <text evidence="6">This protein binds specifically to 23S rRNA; its binding is stimulated by other ribosomal proteins, e.g., L4, L17, and L20. It is important during the early stages of 50S assembly. It makes multiple contacts with different domains of the 23S rRNA in the assembled 50S subunit and ribosome.</text>
</comment>
<keyword evidence="2 4" id="KW-0689">Ribosomal protein</keyword>
<comment type="subunit">
    <text evidence="5">Part of the 50S ribosomal subunit.</text>
</comment>
<dbReference type="InterPro" id="IPR047867">
    <property type="entry name" value="Ribosomal_uL22_bac/org-type"/>
</dbReference>
<keyword evidence="5" id="KW-0694">RNA-binding</keyword>
<name>A0A1F7J9N8_9BACT</name>
<dbReference type="InterPro" id="IPR036394">
    <property type="entry name" value="Ribosomal_uL22_sf"/>
</dbReference>
<evidence type="ECO:0000313" key="7">
    <source>
        <dbReference type="EMBL" id="OGK52320.1"/>
    </source>
</evidence>
<comment type="caution">
    <text evidence="7">The sequence shown here is derived from an EMBL/GenBank/DDBJ whole genome shotgun (WGS) entry which is preliminary data.</text>
</comment>
<dbReference type="STRING" id="1802069.A2970_00800"/>
<dbReference type="Pfam" id="PF00237">
    <property type="entry name" value="Ribosomal_L22"/>
    <property type="match status" value="1"/>
</dbReference>
<evidence type="ECO:0000256" key="1">
    <source>
        <dbReference type="ARBA" id="ARBA00009451"/>
    </source>
</evidence>
<evidence type="ECO:0000256" key="3">
    <source>
        <dbReference type="ARBA" id="ARBA00023274"/>
    </source>
</evidence>
<accession>A0A1F7J9N8</accession>
<dbReference type="PANTHER" id="PTHR13501">
    <property type="entry name" value="CHLOROPLAST 50S RIBOSOMAL PROTEIN L22-RELATED"/>
    <property type="match status" value="1"/>
</dbReference>
<dbReference type="InterPro" id="IPR001063">
    <property type="entry name" value="Ribosomal_uL22"/>
</dbReference>
<keyword evidence="3 4" id="KW-0687">Ribonucleoprotein</keyword>
<dbReference type="GO" id="GO:0006412">
    <property type="term" value="P:translation"/>
    <property type="evidence" value="ECO:0007669"/>
    <property type="project" value="InterPro"/>
</dbReference>
<dbReference type="GO" id="GO:0003735">
    <property type="term" value="F:structural constituent of ribosome"/>
    <property type="evidence" value="ECO:0007669"/>
    <property type="project" value="InterPro"/>
</dbReference>
<evidence type="ECO:0000313" key="8">
    <source>
        <dbReference type="Proteomes" id="UP000178857"/>
    </source>
</evidence>
<evidence type="ECO:0000256" key="2">
    <source>
        <dbReference type="ARBA" id="ARBA00022980"/>
    </source>
</evidence>
<dbReference type="Gene3D" id="3.90.470.10">
    <property type="entry name" value="Ribosomal protein L22/L17"/>
    <property type="match status" value="1"/>
</dbReference>
<dbReference type="SUPFAM" id="SSF54843">
    <property type="entry name" value="Ribosomal protein L22"/>
    <property type="match status" value="1"/>
</dbReference>
<gene>
    <name evidence="7" type="ORF">A2970_00800</name>
</gene>
<sequence>MESTTYLKNLKIPPKKIRFYLKGIKKMSPSESLKFLFYGGQRGTKILYKAIESAIANATRTLKTDASLLNFKVLTIEEGLVMKRYKPGARGNVRPIKKRMSHIKIVLEGKVEKKPEVKVEKKEEAKKLEVKDKKK</sequence>
<proteinExistence type="inferred from homology"/>
<dbReference type="GO" id="GO:0022625">
    <property type="term" value="C:cytosolic large ribosomal subunit"/>
    <property type="evidence" value="ECO:0007669"/>
    <property type="project" value="TreeGrafter"/>
</dbReference>
<evidence type="ECO:0000256" key="4">
    <source>
        <dbReference type="RuleBase" id="RU004005"/>
    </source>
</evidence>
<keyword evidence="5" id="KW-0699">rRNA-binding</keyword>
<dbReference type="EMBL" id="MGAT01000025">
    <property type="protein sequence ID" value="OGK52320.1"/>
    <property type="molecule type" value="Genomic_DNA"/>
</dbReference>